<feature type="transmembrane region" description="Helical" evidence="1">
    <location>
        <begin position="34"/>
        <end position="54"/>
    </location>
</feature>
<evidence type="ECO:0000313" key="3">
    <source>
        <dbReference type="Proteomes" id="UP001548189"/>
    </source>
</evidence>
<keyword evidence="1" id="KW-0812">Transmembrane</keyword>
<dbReference type="EMBL" id="JBEVCJ010000001">
    <property type="protein sequence ID" value="MET1253845.1"/>
    <property type="molecule type" value="Genomic_DNA"/>
</dbReference>
<keyword evidence="1" id="KW-0472">Membrane</keyword>
<sequence>MQSFDLYPQAWIAYIVLGLILLFLVDLKMRKAPFALRAGFVSLLATGAFTPQQVRDADSYAPMVLNTILNAEVDGVGAIYEGLTLLLLVWGIIFATLLAIRYFIEARKDQSLKEKSPT</sequence>
<feature type="transmembrane region" description="Helical" evidence="1">
    <location>
        <begin position="6"/>
        <end position="27"/>
    </location>
</feature>
<reference evidence="2 3" key="1">
    <citation type="submission" date="2024-06" db="EMBL/GenBank/DDBJ databases">
        <authorList>
            <person name="Li F."/>
        </authorList>
    </citation>
    <scope>NUCLEOTIDE SEQUENCE [LARGE SCALE GENOMIC DNA]</scope>
    <source>
        <strain evidence="2 3">GXAS 311</strain>
    </source>
</reference>
<comment type="caution">
    <text evidence="2">The sequence shown here is derived from an EMBL/GenBank/DDBJ whole genome shotgun (WGS) entry which is preliminary data.</text>
</comment>
<dbReference type="Proteomes" id="UP001548189">
    <property type="component" value="Unassembled WGS sequence"/>
</dbReference>
<dbReference type="RefSeq" id="WP_353873384.1">
    <property type="nucleotide sequence ID" value="NZ_JBEVCJ010000001.1"/>
</dbReference>
<protein>
    <submittedName>
        <fullName evidence="2">Uncharacterized protein</fullName>
    </submittedName>
</protein>
<gene>
    <name evidence="2" type="ORF">ABVT43_01785</name>
</gene>
<keyword evidence="1" id="KW-1133">Transmembrane helix</keyword>
<evidence type="ECO:0000313" key="2">
    <source>
        <dbReference type="EMBL" id="MET1253845.1"/>
    </source>
</evidence>
<feature type="transmembrane region" description="Helical" evidence="1">
    <location>
        <begin position="83"/>
        <end position="104"/>
    </location>
</feature>
<keyword evidence="3" id="KW-1185">Reference proteome</keyword>
<evidence type="ECO:0000256" key="1">
    <source>
        <dbReference type="SAM" id="Phobius"/>
    </source>
</evidence>
<organism evidence="2 3">
    <name type="scientific">Aliikangiella maris</name>
    <dbReference type="NCBI Taxonomy" id="3162458"/>
    <lineage>
        <taxon>Bacteria</taxon>
        <taxon>Pseudomonadati</taxon>
        <taxon>Pseudomonadota</taxon>
        <taxon>Gammaproteobacteria</taxon>
        <taxon>Oceanospirillales</taxon>
        <taxon>Pleioneaceae</taxon>
        <taxon>Aliikangiella</taxon>
    </lineage>
</organism>
<name>A0ABV2BPG8_9GAMM</name>
<accession>A0ABV2BPG8</accession>
<proteinExistence type="predicted"/>